<comment type="subcellular location">
    <subcellularLocation>
        <location evidence="2">Cytoplasm</location>
    </subcellularLocation>
</comment>
<accession>A0ABX0QE40</accession>
<comment type="catalytic activity">
    <reaction evidence="2">
        <text>(7R,8S)-7,8-diammoniononanoate + CO2 + ATP = (4R,5S)-dethiobiotin + ADP + phosphate + 3 H(+)</text>
        <dbReference type="Rhea" id="RHEA:15805"/>
        <dbReference type="ChEBI" id="CHEBI:15378"/>
        <dbReference type="ChEBI" id="CHEBI:16526"/>
        <dbReference type="ChEBI" id="CHEBI:30616"/>
        <dbReference type="ChEBI" id="CHEBI:43474"/>
        <dbReference type="ChEBI" id="CHEBI:149469"/>
        <dbReference type="ChEBI" id="CHEBI:149473"/>
        <dbReference type="ChEBI" id="CHEBI:456216"/>
        <dbReference type="EC" id="6.3.3.3"/>
    </reaction>
</comment>
<keyword evidence="2" id="KW-0479">Metal-binding</keyword>
<comment type="function">
    <text evidence="2">Catalyzes a mechanistically unusual reaction, the ATP-dependent insertion of CO2 between the N7 and N8 nitrogen atoms of 7,8-diaminopelargonic acid (DAPA, also called 7,8-diammoniononanoate) to form a ureido ring.</text>
</comment>
<keyword evidence="2" id="KW-0460">Magnesium</keyword>
<keyword evidence="4" id="KW-1185">Reference proteome</keyword>
<dbReference type="SUPFAM" id="SSF52540">
    <property type="entry name" value="P-loop containing nucleoside triphosphate hydrolases"/>
    <property type="match status" value="1"/>
</dbReference>
<comment type="pathway">
    <text evidence="2">Cofactor biosynthesis; biotin biosynthesis; biotin from 7,8-diaminononanoate: step 1/2.</text>
</comment>
<dbReference type="CDD" id="cd03109">
    <property type="entry name" value="DTBS"/>
    <property type="match status" value="1"/>
</dbReference>
<dbReference type="EMBL" id="WAEL01000003">
    <property type="protein sequence ID" value="NID10655.1"/>
    <property type="molecule type" value="Genomic_DNA"/>
</dbReference>
<dbReference type="Pfam" id="PF13500">
    <property type="entry name" value="AAA_26"/>
    <property type="match status" value="1"/>
</dbReference>
<comment type="cofactor">
    <cofactor evidence="2">
        <name>Mg(2+)</name>
        <dbReference type="ChEBI" id="CHEBI:18420"/>
    </cofactor>
</comment>
<dbReference type="GO" id="GO:0004141">
    <property type="term" value="F:dethiobiotin synthase activity"/>
    <property type="evidence" value="ECO:0007669"/>
    <property type="project" value="UniProtKB-EC"/>
</dbReference>
<feature type="binding site" evidence="2">
    <location>
        <position position="42"/>
    </location>
    <ligand>
        <name>ATP</name>
        <dbReference type="ChEBI" id="CHEBI:30616"/>
    </ligand>
</feature>
<feature type="active site" evidence="2">
    <location>
        <position position="31"/>
    </location>
</feature>
<feature type="binding site" evidence="2">
    <location>
        <position position="35"/>
    </location>
    <ligand>
        <name>substrate</name>
    </ligand>
</feature>
<keyword evidence="2 3" id="KW-0436">Ligase</keyword>
<feature type="binding site" evidence="2">
    <location>
        <begin position="11"/>
        <end position="16"/>
    </location>
    <ligand>
        <name>ATP</name>
        <dbReference type="ChEBI" id="CHEBI:30616"/>
    </ligand>
</feature>
<dbReference type="Gene3D" id="3.40.50.300">
    <property type="entry name" value="P-loop containing nucleotide triphosphate hydrolases"/>
    <property type="match status" value="1"/>
</dbReference>
<dbReference type="PANTHER" id="PTHR43210:SF5">
    <property type="entry name" value="DETHIOBIOTIN SYNTHETASE"/>
    <property type="match status" value="1"/>
</dbReference>
<feature type="binding site" evidence="2">
    <location>
        <position position="42"/>
    </location>
    <ligand>
        <name>Mg(2+)</name>
        <dbReference type="ChEBI" id="CHEBI:18420"/>
    </ligand>
</feature>
<dbReference type="RefSeq" id="WP_166691890.1">
    <property type="nucleotide sequence ID" value="NZ_WAEL01000003.1"/>
</dbReference>
<name>A0ABX0QE40_9BACT</name>
<evidence type="ECO:0000256" key="2">
    <source>
        <dbReference type="HAMAP-Rule" id="MF_00336"/>
    </source>
</evidence>
<comment type="caution">
    <text evidence="3">The sequence shown here is derived from an EMBL/GenBank/DDBJ whole genome shotgun (WGS) entry which is preliminary data.</text>
</comment>
<dbReference type="NCBIfam" id="TIGR00347">
    <property type="entry name" value="bioD"/>
    <property type="match status" value="1"/>
</dbReference>
<evidence type="ECO:0000313" key="4">
    <source>
        <dbReference type="Proteomes" id="UP000606008"/>
    </source>
</evidence>
<sequence length="202" mass="21727">MQLFIAGIGTEVGKTVASAVVVEALQADYWKPIQSGFPPDSDRVTVQGLTSNTRSQFHPETYLLRKPLSPHAAAAAEDITIDPARLVPPVTTNSLVAELAGGLMVPITETYLNIDFVASLGWPVVLVTRNYLGSINHTLLSVEALRQRNIPILGLIINGPSVPATESVLLSYTGLPCLVRIQDEPDLTPDVIKRYAAQFSVA</sequence>
<comment type="similarity">
    <text evidence="2">Belongs to the dethiobiotin synthetase family.</text>
</comment>
<feature type="binding site" evidence="2">
    <location>
        <begin position="98"/>
        <end position="101"/>
    </location>
    <ligand>
        <name>ATP</name>
        <dbReference type="ChEBI" id="CHEBI:30616"/>
    </ligand>
</feature>
<dbReference type="PANTHER" id="PTHR43210">
    <property type="entry name" value="DETHIOBIOTIN SYNTHETASE"/>
    <property type="match status" value="1"/>
</dbReference>
<dbReference type="InterPro" id="IPR004472">
    <property type="entry name" value="DTB_synth_BioD"/>
</dbReference>
<evidence type="ECO:0000313" key="3">
    <source>
        <dbReference type="EMBL" id="NID10655.1"/>
    </source>
</evidence>
<feature type="binding site" evidence="2">
    <location>
        <position position="98"/>
    </location>
    <ligand>
        <name>Mg(2+)</name>
        <dbReference type="ChEBI" id="CHEBI:18420"/>
    </ligand>
</feature>
<dbReference type="HAMAP" id="MF_00336">
    <property type="entry name" value="BioD"/>
    <property type="match status" value="1"/>
</dbReference>
<dbReference type="EC" id="6.3.3.3" evidence="2"/>
<keyword evidence="2" id="KW-0067">ATP-binding</keyword>
<keyword evidence="1 2" id="KW-0093">Biotin biosynthesis</keyword>
<evidence type="ECO:0000256" key="1">
    <source>
        <dbReference type="ARBA" id="ARBA00022756"/>
    </source>
</evidence>
<comment type="subunit">
    <text evidence="2">Homodimer.</text>
</comment>
<feature type="binding site" evidence="2">
    <location>
        <position position="15"/>
    </location>
    <ligand>
        <name>Mg(2+)</name>
        <dbReference type="ChEBI" id="CHEBI:18420"/>
    </ligand>
</feature>
<organism evidence="3 4">
    <name type="scientific">Fibrivirga algicola</name>
    <dbReference type="NCBI Taxonomy" id="2950420"/>
    <lineage>
        <taxon>Bacteria</taxon>
        <taxon>Pseudomonadati</taxon>
        <taxon>Bacteroidota</taxon>
        <taxon>Cytophagia</taxon>
        <taxon>Cytophagales</taxon>
        <taxon>Spirosomataceae</taxon>
        <taxon>Fibrivirga</taxon>
    </lineage>
</organism>
<proteinExistence type="inferred from homology"/>
<keyword evidence="2" id="KW-0547">Nucleotide-binding</keyword>
<comment type="caution">
    <text evidence="2">Lacks conserved residue(s) required for the propagation of feature annotation.</text>
</comment>
<dbReference type="PIRSF" id="PIRSF006755">
    <property type="entry name" value="DTB_synth"/>
    <property type="match status" value="1"/>
</dbReference>
<dbReference type="InterPro" id="IPR027417">
    <property type="entry name" value="P-loop_NTPase"/>
</dbReference>
<dbReference type="Proteomes" id="UP000606008">
    <property type="component" value="Unassembled WGS sequence"/>
</dbReference>
<keyword evidence="2" id="KW-0963">Cytoplasm</keyword>
<gene>
    <name evidence="2 3" type="primary">bioD</name>
    <name evidence="3" type="ORF">F7231_10785</name>
</gene>
<reference evidence="3" key="1">
    <citation type="submission" date="2024-05" db="EMBL/GenBank/DDBJ databases">
        <authorList>
            <person name="Jung D.-H."/>
        </authorList>
    </citation>
    <scope>NUCLEOTIDE SEQUENCE</scope>
    <source>
        <strain evidence="3">JA-25</strain>
    </source>
</reference>
<protein>
    <recommendedName>
        <fullName evidence="2">ATP-dependent dethiobiotin synthetase BioD</fullName>
        <ecNumber evidence="2">6.3.3.3</ecNumber>
    </recommendedName>
    <alternativeName>
        <fullName evidence="2">DTB synthetase</fullName>
        <shortName evidence="2">DTBS</shortName>
    </alternativeName>
    <alternativeName>
        <fullName evidence="2">Dethiobiotin synthase</fullName>
    </alternativeName>
</protein>